<proteinExistence type="predicted"/>
<dbReference type="Proteomes" id="UP000499080">
    <property type="component" value="Unassembled WGS sequence"/>
</dbReference>
<dbReference type="AlphaFoldDB" id="A0A4Y2HX48"/>
<evidence type="ECO:0000313" key="1">
    <source>
        <dbReference type="EMBL" id="GBM69888.1"/>
    </source>
</evidence>
<comment type="caution">
    <text evidence="1">The sequence shown here is derived from an EMBL/GenBank/DDBJ whole genome shotgun (WGS) entry which is preliminary data.</text>
</comment>
<gene>
    <name evidence="1" type="ORF">AVEN_154521_1</name>
</gene>
<dbReference type="EMBL" id="BGPR01002218">
    <property type="protein sequence ID" value="GBM69888.1"/>
    <property type="molecule type" value="Genomic_DNA"/>
</dbReference>
<protein>
    <submittedName>
        <fullName evidence="1">Uncharacterized protein</fullName>
    </submittedName>
</protein>
<organism evidence="1 2">
    <name type="scientific">Araneus ventricosus</name>
    <name type="common">Orbweaver spider</name>
    <name type="synonym">Epeira ventricosa</name>
    <dbReference type="NCBI Taxonomy" id="182803"/>
    <lineage>
        <taxon>Eukaryota</taxon>
        <taxon>Metazoa</taxon>
        <taxon>Ecdysozoa</taxon>
        <taxon>Arthropoda</taxon>
        <taxon>Chelicerata</taxon>
        <taxon>Arachnida</taxon>
        <taxon>Araneae</taxon>
        <taxon>Araneomorphae</taxon>
        <taxon>Entelegynae</taxon>
        <taxon>Araneoidea</taxon>
        <taxon>Araneidae</taxon>
        <taxon>Araneus</taxon>
    </lineage>
</organism>
<sequence length="113" mass="12962">MDQLKSAFFFQEHRTYTLEWFRMLLTRFFLQDLTVLQSLSSVSKSSDFITPGRVCGSLTILLPCHCSTPLTLPMWRNLIFLMQDGNLMQRFYVRTIGLPIYASASVSSVVATQ</sequence>
<keyword evidence="2" id="KW-1185">Reference proteome</keyword>
<evidence type="ECO:0000313" key="2">
    <source>
        <dbReference type="Proteomes" id="UP000499080"/>
    </source>
</evidence>
<name>A0A4Y2HX48_ARAVE</name>
<reference evidence="1 2" key="1">
    <citation type="journal article" date="2019" name="Sci. Rep.">
        <title>Orb-weaving spider Araneus ventricosus genome elucidates the spidroin gene catalogue.</title>
        <authorList>
            <person name="Kono N."/>
            <person name="Nakamura H."/>
            <person name="Ohtoshi R."/>
            <person name="Moran D.A.P."/>
            <person name="Shinohara A."/>
            <person name="Yoshida Y."/>
            <person name="Fujiwara M."/>
            <person name="Mori M."/>
            <person name="Tomita M."/>
            <person name="Arakawa K."/>
        </authorList>
    </citation>
    <scope>NUCLEOTIDE SEQUENCE [LARGE SCALE GENOMIC DNA]</scope>
</reference>
<accession>A0A4Y2HX48</accession>